<sequence>MRSPAQWAEFAEAALRANPTPTHVAEGASVSPFNATGDLIAKANRFAEMHLPILNALGIA</sequence>
<dbReference type="EMBL" id="JAQQDH010000028">
    <property type="protein sequence ID" value="MFM0448594.1"/>
    <property type="molecule type" value="Genomic_DNA"/>
</dbReference>
<accession>A0ABW9CBE0</accession>
<comment type="caution">
    <text evidence="1">The sequence shown here is derived from an EMBL/GenBank/DDBJ whole genome shotgun (WGS) entry which is preliminary data.</text>
</comment>
<gene>
    <name evidence="1" type="ORF">PQR00_33985</name>
</gene>
<dbReference type="Proteomes" id="UP001629288">
    <property type="component" value="Unassembled WGS sequence"/>
</dbReference>
<keyword evidence="2" id="KW-1185">Reference proteome</keyword>
<evidence type="ECO:0000313" key="1">
    <source>
        <dbReference type="EMBL" id="MFM0448594.1"/>
    </source>
</evidence>
<protein>
    <submittedName>
        <fullName evidence="1">Uncharacterized protein</fullName>
    </submittedName>
</protein>
<organism evidence="1 2">
    <name type="scientific">Paraburkholderia strydomiana</name>
    <dbReference type="NCBI Taxonomy" id="1245417"/>
    <lineage>
        <taxon>Bacteria</taxon>
        <taxon>Pseudomonadati</taxon>
        <taxon>Pseudomonadota</taxon>
        <taxon>Betaproteobacteria</taxon>
        <taxon>Burkholderiales</taxon>
        <taxon>Burkholderiaceae</taxon>
        <taxon>Paraburkholderia</taxon>
    </lineage>
</organism>
<name>A0ABW9CBE0_9BURK</name>
<reference evidence="1 2" key="1">
    <citation type="journal article" date="2024" name="Chem. Sci.">
        <title>Discovery of megapolipeptins by genome mining of a Burkholderiales bacteria collection.</title>
        <authorList>
            <person name="Paulo B.S."/>
            <person name="Recchia M.J.J."/>
            <person name="Lee S."/>
            <person name="Fergusson C.H."/>
            <person name="Romanowski S.B."/>
            <person name="Hernandez A."/>
            <person name="Krull N."/>
            <person name="Liu D.Y."/>
            <person name="Cavanagh H."/>
            <person name="Bos A."/>
            <person name="Gray C.A."/>
            <person name="Murphy B.T."/>
            <person name="Linington R.G."/>
            <person name="Eustaquio A.S."/>
        </authorList>
    </citation>
    <scope>NUCLEOTIDE SEQUENCE [LARGE SCALE GENOMIC DNA]</scope>
    <source>
        <strain evidence="1 2">RL17-379-BIB-C</strain>
    </source>
</reference>
<dbReference type="RefSeq" id="WP_408131855.1">
    <property type="nucleotide sequence ID" value="NZ_JAQQDH010000028.1"/>
</dbReference>
<evidence type="ECO:0000313" key="2">
    <source>
        <dbReference type="Proteomes" id="UP001629288"/>
    </source>
</evidence>
<proteinExistence type="predicted"/>